<proteinExistence type="predicted"/>
<reference evidence="1" key="1">
    <citation type="journal article" date="2015" name="Nature">
        <title>Complex archaea that bridge the gap between prokaryotes and eukaryotes.</title>
        <authorList>
            <person name="Spang A."/>
            <person name="Saw J.H."/>
            <person name="Jorgensen S.L."/>
            <person name="Zaremba-Niedzwiedzka K."/>
            <person name="Martijn J."/>
            <person name="Lind A.E."/>
            <person name="van Eijk R."/>
            <person name="Schleper C."/>
            <person name="Guy L."/>
            <person name="Ettema T.J."/>
        </authorList>
    </citation>
    <scope>NUCLEOTIDE SEQUENCE</scope>
</reference>
<protein>
    <submittedName>
        <fullName evidence="1">Uncharacterized protein</fullName>
    </submittedName>
</protein>
<name>A0A0F9THH4_9ZZZZ</name>
<dbReference type="AlphaFoldDB" id="A0A0F9THH4"/>
<sequence>MNVDATIVGGDVDWDDYDSLTVSTDVVQVPAGLRDHERAHIVVESASVRFRFDGGDPTATDGIQADAGDTIELESQFEVAKFRVIRKDGSDSTLRIHAGMLV</sequence>
<evidence type="ECO:0000313" key="1">
    <source>
        <dbReference type="EMBL" id="KKN74342.1"/>
    </source>
</evidence>
<organism evidence="1">
    <name type="scientific">marine sediment metagenome</name>
    <dbReference type="NCBI Taxonomy" id="412755"/>
    <lineage>
        <taxon>unclassified sequences</taxon>
        <taxon>metagenomes</taxon>
        <taxon>ecological metagenomes</taxon>
    </lineage>
</organism>
<accession>A0A0F9THH4</accession>
<gene>
    <name evidence="1" type="ORF">LCGC14_0391430</name>
</gene>
<dbReference type="EMBL" id="LAZR01000328">
    <property type="protein sequence ID" value="KKN74342.1"/>
    <property type="molecule type" value="Genomic_DNA"/>
</dbReference>
<comment type="caution">
    <text evidence="1">The sequence shown here is derived from an EMBL/GenBank/DDBJ whole genome shotgun (WGS) entry which is preliminary data.</text>
</comment>